<name>A0A1H6HML9_9FLAO</name>
<evidence type="ECO:0000259" key="1">
    <source>
        <dbReference type="Pfam" id="PF19580"/>
    </source>
</evidence>
<dbReference type="AlphaFoldDB" id="A0A1H6HML9"/>
<dbReference type="GO" id="GO:0004519">
    <property type="term" value="F:endonuclease activity"/>
    <property type="evidence" value="ECO:0007669"/>
    <property type="project" value="UniProtKB-KW"/>
</dbReference>
<keyword evidence="3" id="KW-1185">Reference proteome</keyword>
<dbReference type="GO" id="GO:0004527">
    <property type="term" value="F:exonuclease activity"/>
    <property type="evidence" value="ECO:0007669"/>
    <property type="project" value="UniProtKB-KW"/>
</dbReference>
<evidence type="ECO:0000313" key="2">
    <source>
        <dbReference type="EMBL" id="SEH36342.1"/>
    </source>
</evidence>
<protein>
    <submittedName>
        <fullName evidence="2">Endonuclease/Exonuclease/phosphatase family protein</fullName>
    </submittedName>
</protein>
<proteinExistence type="predicted"/>
<dbReference type="Pfam" id="PF19580">
    <property type="entry name" value="Exo_endo_phos_3"/>
    <property type="match status" value="1"/>
</dbReference>
<dbReference type="PANTHER" id="PTHR42834:SF1">
    <property type="entry name" value="ENDONUCLEASE_EXONUCLEASE_PHOSPHATASE FAMILY PROTEIN (AFU_ORTHOLOGUE AFUA_3G09210)"/>
    <property type="match status" value="1"/>
</dbReference>
<dbReference type="EMBL" id="FNWX01000001">
    <property type="protein sequence ID" value="SEH36342.1"/>
    <property type="molecule type" value="Genomic_DNA"/>
</dbReference>
<dbReference type="STRING" id="420404.SAMN05421793_10146"/>
<dbReference type="InterPro" id="IPR036691">
    <property type="entry name" value="Endo/exonu/phosph_ase_sf"/>
</dbReference>
<gene>
    <name evidence="2" type="ORF">SAMN05421793_10146</name>
</gene>
<dbReference type="InterPro" id="IPR005135">
    <property type="entry name" value="Endo/exonuclease/phosphatase"/>
</dbReference>
<feature type="domain" description="Endonuclease/exonuclease/phosphatase" evidence="1">
    <location>
        <begin position="8"/>
        <end position="292"/>
    </location>
</feature>
<keyword evidence="2" id="KW-0269">Exonuclease</keyword>
<dbReference type="Gene3D" id="3.60.10.10">
    <property type="entry name" value="Endonuclease/exonuclease/phosphatase"/>
    <property type="match status" value="1"/>
</dbReference>
<accession>A0A1H6HML9</accession>
<evidence type="ECO:0000313" key="3">
    <source>
        <dbReference type="Proteomes" id="UP000198555"/>
    </source>
</evidence>
<keyword evidence="2" id="KW-0540">Nuclease</keyword>
<dbReference type="Proteomes" id="UP000198555">
    <property type="component" value="Unassembled WGS sequence"/>
</dbReference>
<reference evidence="3" key="1">
    <citation type="submission" date="2016-10" db="EMBL/GenBank/DDBJ databases">
        <authorList>
            <person name="Varghese N."/>
            <person name="Submissions S."/>
        </authorList>
    </citation>
    <scope>NUCLEOTIDE SEQUENCE [LARGE SCALE GENOMIC DNA]</scope>
    <source>
        <strain evidence="3">DSM 19326</strain>
    </source>
</reference>
<dbReference type="PANTHER" id="PTHR42834">
    <property type="entry name" value="ENDONUCLEASE/EXONUCLEASE/PHOSPHATASE FAMILY PROTEIN (AFU_ORTHOLOGUE AFUA_3G09210)"/>
    <property type="match status" value="1"/>
</dbReference>
<keyword evidence="2" id="KW-0378">Hydrolase</keyword>
<sequence>MNKEIFLFYNVENFFPPNDSQNPVLYNWDDYKYELKVRKISQAFRFIKDDLGQLPAIIGLAEIGDLRVLEDLTKEHSPLQSYEIIYQKSDDSRGLSVALLLNPDKCILRSFSFLKFPLDDNPEFDSRDVLQAEVMVSNEKFQVFVLHLPSKRNLDIKKNLRIHILKKLRSIFVELHKKGEKIIIMGDFNENPDQNIIKEICKDDENNIVVKNPFEILFDHNVFSTFHGKKGVLFDQILISEIEKASHKALIFNSAKLCNKDRKNSQFPLRTYSGSRYIGGYSDHFPVALLLEYSQQ</sequence>
<dbReference type="RefSeq" id="WP_089767576.1">
    <property type="nucleotide sequence ID" value="NZ_FNWX01000001.1"/>
</dbReference>
<dbReference type="SUPFAM" id="SSF56219">
    <property type="entry name" value="DNase I-like"/>
    <property type="match status" value="1"/>
</dbReference>
<organism evidence="2 3">
    <name type="scientific">Epilithonimonas hominis</name>
    <dbReference type="NCBI Taxonomy" id="420404"/>
    <lineage>
        <taxon>Bacteria</taxon>
        <taxon>Pseudomonadati</taxon>
        <taxon>Bacteroidota</taxon>
        <taxon>Flavobacteriia</taxon>
        <taxon>Flavobacteriales</taxon>
        <taxon>Weeksellaceae</taxon>
        <taxon>Chryseobacterium group</taxon>
        <taxon>Epilithonimonas</taxon>
    </lineage>
</organism>
<keyword evidence="2" id="KW-0255">Endonuclease</keyword>